<dbReference type="PANTHER" id="PTHR45527">
    <property type="entry name" value="NONRIBOSOMAL PEPTIDE SYNTHETASE"/>
    <property type="match status" value="1"/>
</dbReference>
<comment type="caution">
    <text evidence="2">The sequence shown here is derived from an EMBL/GenBank/DDBJ whole genome shotgun (WGS) entry which is preliminary data.</text>
</comment>
<dbReference type="Proteomes" id="UP001271640">
    <property type="component" value="Unassembled WGS sequence"/>
</dbReference>
<name>A0ABU4SR80_9GAMM</name>
<reference evidence="3" key="1">
    <citation type="journal article" date="2024" name="Toxins">
        <title>Genome Sequence Analysis of Native Xenorhabdus Strains Isolated from Entomopathogenic Nematodes in Argentina.</title>
        <authorList>
            <person name="Palma L."/>
            <person name="Frizzo L."/>
            <person name="Kaiser S."/>
            <person name="Berry C."/>
            <person name="Caballero P."/>
            <person name="Bode H.B."/>
            <person name="Del Valle E.E."/>
        </authorList>
    </citation>
    <scope>NUCLEOTIDE SEQUENCE [LARGE SCALE GENOMIC DNA]</scope>
    <source>
        <strain evidence="3">Reich</strain>
    </source>
</reference>
<gene>
    <name evidence="2" type="ORF">FE394_18575</name>
</gene>
<evidence type="ECO:0000259" key="1">
    <source>
        <dbReference type="Pfam" id="PF00501"/>
    </source>
</evidence>
<feature type="domain" description="AMP-dependent synthetase/ligase" evidence="1">
    <location>
        <begin position="2"/>
        <end position="71"/>
    </location>
</feature>
<dbReference type="InterPro" id="IPR020459">
    <property type="entry name" value="AMP-binding"/>
</dbReference>
<evidence type="ECO:0000313" key="2">
    <source>
        <dbReference type="EMBL" id="MDX8001135.1"/>
    </source>
</evidence>
<dbReference type="InterPro" id="IPR020845">
    <property type="entry name" value="AMP-binding_CS"/>
</dbReference>
<sequence>LSDAAPVALLTQSALVEILDSSLPTVVLDACPLSVLDGVPDSNPDSRDLASHHLAYVIYTSGSTGQPKGVMNS</sequence>
<dbReference type="SUPFAM" id="SSF56801">
    <property type="entry name" value="Acetyl-CoA synthetase-like"/>
    <property type="match status" value="1"/>
</dbReference>
<feature type="non-terminal residue" evidence="2">
    <location>
        <position position="73"/>
    </location>
</feature>
<proteinExistence type="predicted"/>
<dbReference type="RefSeq" id="WP_319927831.1">
    <property type="nucleotide sequence ID" value="NZ_VCDP01000145.1"/>
</dbReference>
<dbReference type="PRINTS" id="PR00154">
    <property type="entry name" value="AMPBINDING"/>
</dbReference>
<dbReference type="EMBL" id="VCDP01000145">
    <property type="protein sequence ID" value="MDX8001135.1"/>
    <property type="molecule type" value="Genomic_DNA"/>
</dbReference>
<dbReference type="InterPro" id="IPR042099">
    <property type="entry name" value="ANL_N_sf"/>
</dbReference>
<feature type="non-terminal residue" evidence="2">
    <location>
        <position position="1"/>
    </location>
</feature>
<evidence type="ECO:0000313" key="3">
    <source>
        <dbReference type="Proteomes" id="UP001271640"/>
    </source>
</evidence>
<dbReference type="InterPro" id="IPR000873">
    <property type="entry name" value="AMP-dep_synth/lig_dom"/>
</dbReference>
<accession>A0ABU4SR80</accession>
<keyword evidence="3" id="KW-1185">Reference proteome</keyword>
<protein>
    <recommendedName>
        <fullName evidence="1">AMP-dependent synthetase/ligase domain-containing protein</fullName>
    </recommendedName>
</protein>
<dbReference type="PROSITE" id="PS00455">
    <property type="entry name" value="AMP_BINDING"/>
    <property type="match status" value="1"/>
</dbReference>
<dbReference type="PANTHER" id="PTHR45527:SF1">
    <property type="entry name" value="FATTY ACID SYNTHASE"/>
    <property type="match status" value="1"/>
</dbReference>
<organism evidence="2 3">
    <name type="scientific">Xenorhabdus littoralis</name>
    <dbReference type="NCBI Taxonomy" id="2582835"/>
    <lineage>
        <taxon>Bacteria</taxon>
        <taxon>Pseudomonadati</taxon>
        <taxon>Pseudomonadota</taxon>
        <taxon>Gammaproteobacteria</taxon>
        <taxon>Enterobacterales</taxon>
        <taxon>Morganellaceae</taxon>
        <taxon>Xenorhabdus</taxon>
    </lineage>
</organism>
<dbReference type="Gene3D" id="3.40.50.12780">
    <property type="entry name" value="N-terminal domain of ligase-like"/>
    <property type="match status" value="1"/>
</dbReference>
<dbReference type="Pfam" id="PF00501">
    <property type="entry name" value="AMP-binding"/>
    <property type="match status" value="1"/>
</dbReference>